<reference evidence="5 6" key="1">
    <citation type="submission" date="2018-09" db="EMBL/GenBank/DDBJ databases">
        <title>Genomic investigation of the strawberry pathogen Phytophthora fragariae indicates pathogenicity is determined by transcriptional variation in three key races.</title>
        <authorList>
            <person name="Adams T.M."/>
            <person name="Armitage A.D."/>
            <person name="Sobczyk M.K."/>
            <person name="Bates H.J."/>
            <person name="Dunwell J.M."/>
            <person name="Nellist C.F."/>
            <person name="Harrison R.J."/>
        </authorList>
    </citation>
    <scope>NUCLEOTIDE SEQUENCE [LARGE SCALE GENOMIC DNA]</scope>
    <source>
        <strain evidence="5 6">NOV-77</strain>
    </source>
</reference>
<sequence>MPPRGKIVTLYCTVAGVAGSAFPVDIDDSLSVGHLKDAIKPKINYSDPAYKLHLFLARKDDAWLTEADVIKGVDDATDLKPLGGAGAPLNLVDLSEDKVRFQFTKEHVVAKTTPVHVLVVVPEQEFTGKRTRSR</sequence>
<organism evidence="5 6">
    <name type="scientific">Phytophthora fragariae</name>
    <dbReference type="NCBI Taxonomy" id="53985"/>
    <lineage>
        <taxon>Eukaryota</taxon>
        <taxon>Sar</taxon>
        <taxon>Stramenopiles</taxon>
        <taxon>Oomycota</taxon>
        <taxon>Peronosporomycetes</taxon>
        <taxon>Peronosporales</taxon>
        <taxon>Peronosporaceae</taxon>
        <taxon>Phytophthora</taxon>
    </lineage>
</organism>
<keyword evidence="3" id="KW-0964">Secreted</keyword>
<evidence type="ECO:0000259" key="4">
    <source>
        <dbReference type="Pfam" id="PF20147"/>
    </source>
</evidence>
<dbReference type="AlphaFoldDB" id="A0A6G0QAJ0"/>
<protein>
    <recommendedName>
        <fullName evidence="4">Crinkler effector protein N-terminal domain-containing protein</fullName>
    </recommendedName>
</protein>
<evidence type="ECO:0000313" key="5">
    <source>
        <dbReference type="EMBL" id="KAE9278000.1"/>
    </source>
</evidence>
<dbReference type="Proteomes" id="UP000486351">
    <property type="component" value="Unassembled WGS sequence"/>
</dbReference>
<feature type="domain" description="Crinkler effector protein N-terminal" evidence="4">
    <location>
        <begin position="8"/>
        <end position="120"/>
    </location>
</feature>
<accession>A0A6G0QAJ0</accession>
<dbReference type="EMBL" id="QXFY01004362">
    <property type="protein sequence ID" value="KAE9278000.1"/>
    <property type="molecule type" value="Genomic_DNA"/>
</dbReference>
<dbReference type="InterPro" id="IPR045379">
    <property type="entry name" value="Crinkler_N"/>
</dbReference>
<name>A0A6G0QAJ0_9STRA</name>
<evidence type="ECO:0000256" key="3">
    <source>
        <dbReference type="ARBA" id="ARBA00022525"/>
    </source>
</evidence>
<dbReference type="GO" id="GO:0043657">
    <property type="term" value="C:host cell"/>
    <property type="evidence" value="ECO:0007669"/>
    <property type="project" value="UniProtKB-SubCell"/>
</dbReference>
<dbReference type="Pfam" id="PF20147">
    <property type="entry name" value="Crinkler"/>
    <property type="match status" value="1"/>
</dbReference>
<dbReference type="GO" id="GO:0005576">
    <property type="term" value="C:extracellular region"/>
    <property type="evidence" value="ECO:0007669"/>
    <property type="project" value="UniProtKB-SubCell"/>
</dbReference>
<evidence type="ECO:0000256" key="2">
    <source>
        <dbReference type="ARBA" id="ARBA00004613"/>
    </source>
</evidence>
<evidence type="ECO:0000313" key="6">
    <source>
        <dbReference type="Proteomes" id="UP000486351"/>
    </source>
</evidence>
<evidence type="ECO:0000256" key="1">
    <source>
        <dbReference type="ARBA" id="ARBA00004340"/>
    </source>
</evidence>
<proteinExistence type="predicted"/>
<comment type="caution">
    <text evidence="5">The sequence shown here is derived from an EMBL/GenBank/DDBJ whole genome shotgun (WGS) entry which is preliminary data.</text>
</comment>
<gene>
    <name evidence="5" type="ORF">PF008_g28720</name>
</gene>
<comment type="subcellular location">
    <subcellularLocation>
        <location evidence="1">Host cell</location>
    </subcellularLocation>
    <subcellularLocation>
        <location evidence="2">Secreted</location>
    </subcellularLocation>
</comment>